<feature type="region of interest" description="Disordered" evidence="1">
    <location>
        <begin position="24"/>
        <end position="109"/>
    </location>
</feature>
<reference evidence="3" key="2">
    <citation type="submission" date="2015-01" db="EMBL/GenBank/DDBJ databases">
        <title>Evolutionary Origins and Diversification of the Mycorrhizal Mutualists.</title>
        <authorList>
            <consortium name="DOE Joint Genome Institute"/>
            <consortium name="Mycorrhizal Genomics Consortium"/>
            <person name="Kohler A."/>
            <person name="Kuo A."/>
            <person name="Nagy L.G."/>
            <person name="Floudas D."/>
            <person name="Copeland A."/>
            <person name="Barry K.W."/>
            <person name="Cichocki N."/>
            <person name="Veneault-Fourrey C."/>
            <person name="LaButti K."/>
            <person name="Lindquist E.A."/>
            <person name="Lipzen A."/>
            <person name="Lundell T."/>
            <person name="Morin E."/>
            <person name="Murat C."/>
            <person name="Riley R."/>
            <person name="Ohm R."/>
            <person name="Sun H."/>
            <person name="Tunlid A."/>
            <person name="Henrissat B."/>
            <person name="Grigoriev I.V."/>
            <person name="Hibbett D.S."/>
            <person name="Martin F."/>
        </authorList>
    </citation>
    <scope>NUCLEOTIDE SEQUENCE [LARGE SCALE GENOMIC DNA]</scope>
    <source>
        <strain evidence="3">UH-Slu-Lm8-n1</strain>
    </source>
</reference>
<dbReference type="EMBL" id="KN836629">
    <property type="protein sequence ID" value="KIK31810.1"/>
    <property type="molecule type" value="Genomic_DNA"/>
</dbReference>
<sequence>MRIRTPQRPCNEIEILLSISKEDVVSDGDVARPPEDGDLETPRPFALPSSDPNAKPSLPSRPCPYPKKLISTPRARQKRLLTPCPRPRFSAREGSSFGAKKGVEEWEWE</sequence>
<feature type="compositionally biased region" description="Basic and acidic residues" evidence="1">
    <location>
        <begin position="24"/>
        <end position="35"/>
    </location>
</feature>
<proteinExistence type="predicted"/>
<dbReference type="Proteomes" id="UP000054485">
    <property type="component" value="Unassembled WGS sequence"/>
</dbReference>
<dbReference type="AlphaFoldDB" id="A0A0C9Z2Y1"/>
<evidence type="ECO:0000313" key="3">
    <source>
        <dbReference type="Proteomes" id="UP000054485"/>
    </source>
</evidence>
<protein>
    <submittedName>
        <fullName evidence="2">Uncharacterized protein</fullName>
    </submittedName>
</protein>
<dbReference type="InParanoid" id="A0A0C9Z2Y1"/>
<gene>
    <name evidence="2" type="ORF">CY34DRAFT_19547</name>
</gene>
<accession>A0A0C9Z2Y1</accession>
<name>A0A0C9Z2Y1_9AGAM</name>
<dbReference type="HOGENOM" id="CLU_2185676_0_0_1"/>
<keyword evidence="3" id="KW-1185">Reference proteome</keyword>
<organism evidence="2 3">
    <name type="scientific">Suillus luteus UH-Slu-Lm8-n1</name>
    <dbReference type="NCBI Taxonomy" id="930992"/>
    <lineage>
        <taxon>Eukaryota</taxon>
        <taxon>Fungi</taxon>
        <taxon>Dikarya</taxon>
        <taxon>Basidiomycota</taxon>
        <taxon>Agaricomycotina</taxon>
        <taxon>Agaricomycetes</taxon>
        <taxon>Agaricomycetidae</taxon>
        <taxon>Boletales</taxon>
        <taxon>Suillineae</taxon>
        <taxon>Suillaceae</taxon>
        <taxon>Suillus</taxon>
    </lineage>
</organism>
<reference evidence="2 3" key="1">
    <citation type="submission" date="2014-04" db="EMBL/GenBank/DDBJ databases">
        <authorList>
            <consortium name="DOE Joint Genome Institute"/>
            <person name="Kuo A."/>
            <person name="Ruytinx J."/>
            <person name="Rineau F."/>
            <person name="Colpaert J."/>
            <person name="Kohler A."/>
            <person name="Nagy L.G."/>
            <person name="Floudas D."/>
            <person name="Copeland A."/>
            <person name="Barry K.W."/>
            <person name="Cichocki N."/>
            <person name="Veneault-Fourrey C."/>
            <person name="LaButti K."/>
            <person name="Lindquist E.A."/>
            <person name="Lipzen A."/>
            <person name="Lundell T."/>
            <person name="Morin E."/>
            <person name="Murat C."/>
            <person name="Sun H."/>
            <person name="Tunlid A."/>
            <person name="Henrissat B."/>
            <person name="Grigoriev I.V."/>
            <person name="Hibbett D.S."/>
            <person name="Martin F."/>
            <person name="Nordberg H.P."/>
            <person name="Cantor M.N."/>
            <person name="Hua S.X."/>
        </authorList>
    </citation>
    <scope>NUCLEOTIDE SEQUENCE [LARGE SCALE GENOMIC DNA]</scope>
    <source>
        <strain evidence="2 3">UH-Slu-Lm8-n1</strain>
    </source>
</reference>
<evidence type="ECO:0000256" key="1">
    <source>
        <dbReference type="SAM" id="MobiDB-lite"/>
    </source>
</evidence>
<evidence type="ECO:0000313" key="2">
    <source>
        <dbReference type="EMBL" id="KIK31810.1"/>
    </source>
</evidence>